<gene>
    <name evidence="3" type="ORF">ECRASSUSDP1_LOCUS22163</name>
</gene>
<feature type="compositionally biased region" description="Polar residues" evidence="2">
    <location>
        <begin position="119"/>
        <end position="131"/>
    </location>
</feature>
<dbReference type="AlphaFoldDB" id="A0AAD2D5V0"/>
<evidence type="ECO:0000256" key="2">
    <source>
        <dbReference type="SAM" id="MobiDB-lite"/>
    </source>
</evidence>
<name>A0AAD2D5V0_EUPCR</name>
<keyword evidence="1" id="KW-0175">Coiled coil</keyword>
<sequence>MSTKPSSSSNKADLRRNSHSSKYPGHANFRQNPSREVNAYGPSHSSHPPKLQVGGIKMRERKKGPQPHKVTSQNRVKDTNQYDSEDKNLRIITKRKTSKRVAKAGSLARKYPKDKGPQMSDSYQNGTQYGRNNPEMEGDNFSNSFIEGKSFSSNQRKTSFIEKPQSKGKMPSEAPESEINDPPRNIRDLEANSKMLDLQNKNISAPSIGPYPISSTNNDPTVTMRSISEVDGNIDKKLMQKRYVQELEEQIRIRDKIKNEEEVKRNKKYQPYHPETGTLDQEVKLLQSPTLQNTEEVCISSSHIENAQERRGLGSAPKAAAATIISSTITGDPFGGNIPTRKKIDNRIDQQLESRGSIFSGRDEKSVLIHKRNLQQQHMREELLRQIEEKKARQEQIKKKQIEEDMKDEFRIKQELQQLDKDTTNDPSPIERLSMKKAVSETIPKSDSYLPEITTRNSEPIKVPQLQEEKEESVTPIDNQKDFETTAAFASYKEKKMKEELARKADNYSQNPFSSAIMSETNKIKNMIQQVDNKQELQSQISKKMDIKAIQGAAPDGSPISNGPIVGNTKLGELSEIVQQLLEDQRKLKSKLNERDEIIADLSKNQEDQRRLTHGKERRSRSQKPVNSKKIGSAGIQTNAARKLREKHTQEKERVSAIENKIVKARQRKAELSKDTYSKVNKAGGFAKQSNKSRPNSDFDPKQYKNQHKEFDETGLKRTGYTNQNLKELNVCKARAIESPGYSLSSKIDDLNTQSRSKRSNYEYANGSKSPINQNHIDRFTSNRLYEEEDDIEDNFNEDNFIFSLPPDDDDNYSSYSLIGGDIIQKTPLTEFDVAASEGGDQIDLLMNGYNRQPMVASKIKSIPISDMTTSMGIGYSPHVKNVYFVNKDDNISGTIQSGNYPSSSYQNHGHADIYYASGRSNNYNYRGYANQNYPEQNPKSTSQARGRLLSSNAIAGKMLTSKENKTERSFGQYNH</sequence>
<feature type="compositionally biased region" description="Basic and acidic residues" evidence="2">
    <location>
        <begin position="695"/>
        <end position="716"/>
    </location>
</feature>
<evidence type="ECO:0000313" key="4">
    <source>
        <dbReference type="Proteomes" id="UP001295684"/>
    </source>
</evidence>
<feature type="compositionally biased region" description="Basic and acidic residues" evidence="2">
    <location>
        <begin position="602"/>
        <end position="615"/>
    </location>
</feature>
<comment type="caution">
    <text evidence="3">The sequence shown here is derived from an EMBL/GenBank/DDBJ whole genome shotgun (WGS) entry which is preliminary data.</text>
</comment>
<feature type="compositionally biased region" description="Basic and acidic residues" evidence="2">
    <location>
        <begin position="75"/>
        <end position="89"/>
    </location>
</feature>
<feature type="region of interest" description="Disordered" evidence="2">
    <location>
        <begin position="602"/>
        <end position="653"/>
    </location>
</feature>
<feature type="region of interest" description="Disordered" evidence="2">
    <location>
        <begin position="1"/>
        <end position="184"/>
    </location>
</feature>
<keyword evidence="4" id="KW-1185">Reference proteome</keyword>
<proteinExistence type="predicted"/>
<feature type="compositionally biased region" description="Basic residues" evidence="2">
    <location>
        <begin position="92"/>
        <end position="102"/>
    </location>
</feature>
<feature type="compositionally biased region" description="Polar residues" evidence="2">
    <location>
        <begin position="1"/>
        <end position="11"/>
    </location>
</feature>
<evidence type="ECO:0000256" key="1">
    <source>
        <dbReference type="SAM" id="Coils"/>
    </source>
</evidence>
<feature type="coiled-coil region" evidence="1">
    <location>
        <begin position="373"/>
        <end position="419"/>
    </location>
</feature>
<accession>A0AAD2D5V0</accession>
<reference evidence="3" key="1">
    <citation type="submission" date="2023-07" db="EMBL/GenBank/DDBJ databases">
        <authorList>
            <consortium name="AG Swart"/>
            <person name="Singh M."/>
            <person name="Singh A."/>
            <person name="Seah K."/>
            <person name="Emmerich C."/>
        </authorList>
    </citation>
    <scope>NUCLEOTIDE SEQUENCE</scope>
    <source>
        <strain evidence="3">DP1</strain>
    </source>
</reference>
<dbReference type="Proteomes" id="UP001295684">
    <property type="component" value="Unassembled WGS sequence"/>
</dbReference>
<organism evidence="3 4">
    <name type="scientific">Euplotes crassus</name>
    <dbReference type="NCBI Taxonomy" id="5936"/>
    <lineage>
        <taxon>Eukaryota</taxon>
        <taxon>Sar</taxon>
        <taxon>Alveolata</taxon>
        <taxon>Ciliophora</taxon>
        <taxon>Intramacronucleata</taxon>
        <taxon>Spirotrichea</taxon>
        <taxon>Hypotrichia</taxon>
        <taxon>Euplotida</taxon>
        <taxon>Euplotidae</taxon>
        <taxon>Moneuplotes</taxon>
    </lineage>
</organism>
<protein>
    <submittedName>
        <fullName evidence="3">Uncharacterized protein</fullName>
    </submittedName>
</protein>
<dbReference type="EMBL" id="CAMPGE010022697">
    <property type="protein sequence ID" value="CAI2380723.1"/>
    <property type="molecule type" value="Genomic_DNA"/>
</dbReference>
<evidence type="ECO:0000313" key="3">
    <source>
        <dbReference type="EMBL" id="CAI2380723.1"/>
    </source>
</evidence>
<feature type="compositionally biased region" description="Polar residues" evidence="2">
    <location>
        <begin position="140"/>
        <end position="158"/>
    </location>
</feature>
<feature type="region of interest" description="Disordered" evidence="2">
    <location>
        <begin position="682"/>
        <end position="716"/>
    </location>
</feature>